<dbReference type="GO" id="GO:0003677">
    <property type="term" value="F:DNA binding"/>
    <property type="evidence" value="ECO:0007669"/>
    <property type="project" value="UniProtKB-KW"/>
</dbReference>
<feature type="region of interest" description="Disordered" evidence="7">
    <location>
        <begin position="53"/>
        <end position="112"/>
    </location>
</feature>
<sequence>MPADASRPRASKACVICHKKKIRCDLDAVNGQRCSNCIKDGYDDCIPRERKRKRYSAFSPSPPRDGARRASMATANGHSGGHMTSLPGIATLNGSMGSAGNSNGIKDPPSVEGVSVVFTDTETAAPIPIEPSLSRRNTNNFSPTGASYLGRSEYIGAEVPIDDEPDQPQSSIMTMSDRDMEVLQIQHVWELPPRSIRESLLDGFWQRCYPWTPIVDRSWIEGRPQNEVSILLLQAMLLAGSRVSSGPLASRTAEEFYKKAKTLFWMGTEKDPILNTVAVCLLNWWNPQSPEHVSIDTSGFWCRISVGLAYQVGLHREPLHKRDAALRRRIWWSLVVRDSLINAGHGRPRAVNLDLSDVSFPTVDDFEGDAAAAQLFIAFVHISLIMGDLTACFLMKRHNLSQHRQSIENRLFRWVKTLPERLQLVYPAPERALRSYCFEARQLHVQYFTNLVILHKSQGTGSTPSTASLLASSFVAGIFEEFLARDEIRYLGPIFTFYLLVAGVAQLSCYKYAGLWHLAEQDLRIIFQSQEELAKRWPSAIGSLKNLSDVREAASKRQRLNSFPENNLSEEQRQFFEGFGPDLCRQWDVLYDGTDATQPATRDLMTAGILQDLRTPGSMFNGSTRELNDSSALDARDNIQLASAFLGNQDGFDQYGGIGNWLFNDWDGSMMW</sequence>
<protein>
    <recommendedName>
        <fullName evidence="8">Zn(2)-C6 fungal-type domain-containing protein</fullName>
    </recommendedName>
</protein>
<dbReference type="PANTHER" id="PTHR47171">
    <property type="entry name" value="FARA-RELATED"/>
    <property type="match status" value="1"/>
</dbReference>
<evidence type="ECO:0000256" key="3">
    <source>
        <dbReference type="ARBA" id="ARBA00023015"/>
    </source>
</evidence>
<dbReference type="Pfam" id="PF04082">
    <property type="entry name" value="Fungal_trans"/>
    <property type="match status" value="1"/>
</dbReference>
<dbReference type="SMART" id="SM00906">
    <property type="entry name" value="Fungal_trans"/>
    <property type="match status" value="1"/>
</dbReference>
<dbReference type="SUPFAM" id="SSF57701">
    <property type="entry name" value="Zn2/Cys6 DNA-binding domain"/>
    <property type="match status" value="1"/>
</dbReference>
<dbReference type="Proteomes" id="UP000799772">
    <property type="component" value="Unassembled WGS sequence"/>
</dbReference>
<evidence type="ECO:0000256" key="5">
    <source>
        <dbReference type="ARBA" id="ARBA00023163"/>
    </source>
</evidence>
<comment type="caution">
    <text evidence="9">The sequence shown here is derived from an EMBL/GenBank/DDBJ whole genome shotgun (WGS) entry which is preliminary data.</text>
</comment>
<gene>
    <name evidence="9" type="ORF">NA57DRAFT_35808</name>
</gene>
<proteinExistence type="predicted"/>
<dbReference type="GO" id="GO:0000981">
    <property type="term" value="F:DNA-binding transcription factor activity, RNA polymerase II-specific"/>
    <property type="evidence" value="ECO:0007669"/>
    <property type="project" value="InterPro"/>
</dbReference>
<dbReference type="CDD" id="cd12148">
    <property type="entry name" value="fungal_TF_MHR"/>
    <property type="match status" value="1"/>
</dbReference>
<dbReference type="SMART" id="SM00066">
    <property type="entry name" value="GAL4"/>
    <property type="match status" value="1"/>
</dbReference>
<keyword evidence="6" id="KW-0539">Nucleus</keyword>
<evidence type="ECO:0000256" key="6">
    <source>
        <dbReference type="ARBA" id="ARBA00023242"/>
    </source>
</evidence>
<keyword evidence="1" id="KW-0479">Metal-binding</keyword>
<feature type="compositionally biased region" description="Low complexity" evidence="7">
    <location>
        <begin position="93"/>
        <end position="104"/>
    </location>
</feature>
<keyword evidence="5" id="KW-0804">Transcription</keyword>
<evidence type="ECO:0000256" key="4">
    <source>
        <dbReference type="ARBA" id="ARBA00023125"/>
    </source>
</evidence>
<dbReference type="Pfam" id="PF00172">
    <property type="entry name" value="Zn_clus"/>
    <property type="match status" value="1"/>
</dbReference>
<name>A0A9P4MC64_9PEZI</name>
<accession>A0A9P4MC64</accession>
<keyword evidence="2" id="KW-0862">Zinc</keyword>
<dbReference type="PANTHER" id="PTHR47171:SF2">
    <property type="entry name" value="TRANSCRIPTION FACTOR, PUTATIVE-RELATED"/>
    <property type="match status" value="1"/>
</dbReference>
<reference evidence="9" key="1">
    <citation type="journal article" date="2020" name="Stud. Mycol.">
        <title>101 Dothideomycetes genomes: a test case for predicting lifestyles and emergence of pathogens.</title>
        <authorList>
            <person name="Haridas S."/>
            <person name="Albert R."/>
            <person name="Binder M."/>
            <person name="Bloem J."/>
            <person name="Labutti K."/>
            <person name="Salamov A."/>
            <person name="Andreopoulos B."/>
            <person name="Baker S."/>
            <person name="Barry K."/>
            <person name="Bills G."/>
            <person name="Bluhm B."/>
            <person name="Cannon C."/>
            <person name="Castanera R."/>
            <person name="Culley D."/>
            <person name="Daum C."/>
            <person name="Ezra D."/>
            <person name="Gonzalez J."/>
            <person name="Henrissat B."/>
            <person name="Kuo A."/>
            <person name="Liang C."/>
            <person name="Lipzen A."/>
            <person name="Lutzoni F."/>
            <person name="Magnuson J."/>
            <person name="Mondo S."/>
            <person name="Nolan M."/>
            <person name="Ohm R."/>
            <person name="Pangilinan J."/>
            <person name="Park H.-J."/>
            <person name="Ramirez L."/>
            <person name="Alfaro M."/>
            <person name="Sun H."/>
            <person name="Tritt A."/>
            <person name="Yoshinaga Y."/>
            <person name="Zwiers L.-H."/>
            <person name="Turgeon B."/>
            <person name="Goodwin S."/>
            <person name="Spatafora J."/>
            <person name="Crous P."/>
            <person name="Grigoriev I."/>
        </authorList>
    </citation>
    <scope>NUCLEOTIDE SEQUENCE</scope>
    <source>
        <strain evidence="9">CBS 133067</strain>
    </source>
</reference>
<keyword evidence="4" id="KW-0238">DNA-binding</keyword>
<organism evidence="9 10">
    <name type="scientific">Rhizodiscina lignyota</name>
    <dbReference type="NCBI Taxonomy" id="1504668"/>
    <lineage>
        <taxon>Eukaryota</taxon>
        <taxon>Fungi</taxon>
        <taxon>Dikarya</taxon>
        <taxon>Ascomycota</taxon>
        <taxon>Pezizomycotina</taxon>
        <taxon>Dothideomycetes</taxon>
        <taxon>Pleosporomycetidae</taxon>
        <taxon>Aulographales</taxon>
        <taxon>Rhizodiscinaceae</taxon>
        <taxon>Rhizodiscina</taxon>
    </lineage>
</organism>
<dbReference type="Gene3D" id="4.10.240.10">
    <property type="entry name" value="Zn(2)-C6 fungal-type DNA-binding domain"/>
    <property type="match status" value="1"/>
</dbReference>
<dbReference type="PROSITE" id="PS00463">
    <property type="entry name" value="ZN2_CY6_FUNGAL_1"/>
    <property type="match status" value="1"/>
</dbReference>
<dbReference type="InterPro" id="IPR001138">
    <property type="entry name" value="Zn2Cys6_DnaBD"/>
</dbReference>
<dbReference type="GO" id="GO:0006351">
    <property type="term" value="P:DNA-templated transcription"/>
    <property type="evidence" value="ECO:0007669"/>
    <property type="project" value="InterPro"/>
</dbReference>
<evidence type="ECO:0000313" key="10">
    <source>
        <dbReference type="Proteomes" id="UP000799772"/>
    </source>
</evidence>
<evidence type="ECO:0000259" key="8">
    <source>
        <dbReference type="PROSITE" id="PS50048"/>
    </source>
</evidence>
<evidence type="ECO:0000256" key="7">
    <source>
        <dbReference type="SAM" id="MobiDB-lite"/>
    </source>
</evidence>
<evidence type="ECO:0000313" key="9">
    <source>
        <dbReference type="EMBL" id="KAF2102117.1"/>
    </source>
</evidence>
<dbReference type="GO" id="GO:0008270">
    <property type="term" value="F:zinc ion binding"/>
    <property type="evidence" value="ECO:0007669"/>
    <property type="project" value="InterPro"/>
</dbReference>
<keyword evidence="10" id="KW-1185">Reference proteome</keyword>
<dbReference type="EMBL" id="ML978123">
    <property type="protein sequence ID" value="KAF2102117.1"/>
    <property type="molecule type" value="Genomic_DNA"/>
</dbReference>
<evidence type="ECO:0000256" key="2">
    <source>
        <dbReference type="ARBA" id="ARBA00022833"/>
    </source>
</evidence>
<dbReference type="InterPro" id="IPR036864">
    <property type="entry name" value="Zn2-C6_fun-type_DNA-bd_sf"/>
</dbReference>
<dbReference type="InterPro" id="IPR007219">
    <property type="entry name" value="XnlR_reg_dom"/>
</dbReference>
<evidence type="ECO:0000256" key="1">
    <source>
        <dbReference type="ARBA" id="ARBA00022723"/>
    </source>
</evidence>
<dbReference type="CDD" id="cd00067">
    <property type="entry name" value="GAL4"/>
    <property type="match status" value="1"/>
</dbReference>
<dbReference type="OrthoDB" id="10251155at2759"/>
<feature type="domain" description="Zn(2)-C6 fungal-type" evidence="8">
    <location>
        <begin position="13"/>
        <end position="45"/>
    </location>
</feature>
<keyword evidence="3" id="KW-0805">Transcription regulation</keyword>
<dbReference type="InterPro" id="IPR052073">
    <property type="entry name" value="Amide_Lactam_Regulators"/>
</dbReference>
<dbReference type="AlphaFoldDB" id="A0A9P4MC64"/>
<dbReference type="PROSITE" id="PS50048">
    <property type="entry name" value="ZN2_CY6_FUNGAL_2"/>
    <property type="match status" value="1"/>
</dbReference>